<organism evidence="1 2">
    <name type="scientific">Plakobranchus ocellatus</name>
    <dbReference type="NCBI Taxonomy" id="259542"/>
    <lineage>
        <taxon>Eukaryota</taxon>
        <taxon>Metazoa</taxon>
        <taxon>Spiralia</taxon>
        <taxon>Lophotrochozoa</taxon>
        <taxon>Mollusca</taxon>
        <taxon>Gastropoda</taxon>
        <taxon>Heterobranchia</taxon>
        <taxon>Euthyneura</taxon>
        <taxon>Panpulmonata</taxon>
        <taxon>Sacoglossa</taxon>
        <taxon>Placobranchoidea</taxon>
        <taxon>Plakobranchidae</taxon>
        <taxon>Plakobranchus</taxon>
    </lineage>
</organism>
<dbReference type="AlphaFoldDB" id="A0AAV4D8J4"/>
<gene>
    <name evidence="1" type="ORF">PoB_006706300</name>
</gene>
<protein>
    <submittedName>
        <fullName evidence="1">Uncharacterized protein</fullName>
    </submittedName>
</protein>
<comment type="caution">
    <text evidence="1">The sequence shown here is derived from an EMBL/GenBank/DDBJ whole genome shotgun (WGS) entry which is preliminary data.</text>
</comment>
<proteinExistence type="predicted"/>
<name>A0AAV4D8J4_9GAST</name>
<dbReference type="EMBL" id="BLXT01007619">
    <property type="protein sequence ID" value="GFO40558.1"/>
    <property type="molecule type" value="Genomic_DNA"/>
</dbReference>
<evidence type="ECO:0000313" key="1">
    <source>
        <dbReference type="EMBL" id="GFO40558.1"/>
    </source>
</evidence>
<dbReference type="Proteomes" id="UP000735302">
    <property type="component" value="Unassembled WGS sequence"/>
</dbReference>
<reference evidence="1 2" key="1">
    <citation type="journal article" date="2021" name="Elife">
        <title>Chloroplast acquisition without the gene transfer in kleptoplastic sea slugs, Plakobranchus ocellatus.</title>
        <authorList>
            <person name="Maeda T."/>
            <person name="Takahashi S."/>
            <person name="Yoshida T."/>
            <person name="Shimamura S."/>
            <person name="Takaki Y."/>
            <person name="Nagai Y."/>
            <person name="Toyoda A."/>
            <person name="Suzuki Y."/>
            <person name="Arimoto A."/>
            <person name="Ishii H."/>
            <person name="Satoh N."/>
            <person name="Nishiyama T."/>
            <person name="Hasebe M."/>
            <person name="Maruyama T."/>
            <person name="Minagawa J."/>
            <person name="Obokata J."/>
            <person name="Shigenobu S."/>
        </authorList>
    </citation>
    <scope>NUCLEOTIDE SEQUENCE [LARGE SCALE GENOMIC DNA]</scope>
</reference>
<accession>A0AAV4D8J4</accession>
<evidence type="ECO:0000313" key="2">
    <source>
        <dbReference type="Proteomes" id="UP000735302"/>
    </source>
</evidence>
<keyword evidence="2" id="KW-1185">Reference proteome</keyword>
<sequence>MVASTRKNFQDDLVTFVFGLQNIASSSIPELATTQTNMYPTFNLQENVLPSLLNVQQANVPAYIMSQDCSQNAPHLQSNFDNKQPPRASFHS</sequence>